<dbReference type="InterPro" id="IPR017900">
    <property type="entry name" value="4Fe4S_Fe_S_CS"/>
</dbReference>
<dbReference type="Proteomes" id="UP000267027">
    <property type="component" value="Unassembled WGS sequence"/>
</dbReference>
<dbReference type="EMBL" id="UYYA01004494">
    <property type="protein sequence ID" value="VDM62118.1"/>
    <property type="molecule type" value="Genomic_DNA"/>
</dbReference>
<evidence type="ECO:0000313" key="4">
    <source>
        <dbReference type="Proteomes" id="UP000267027"/>
    </source>
</evidence>
<evidence type="ECO:0000313" key="5">
    <source>
        <dbReference type="WBParaSite" id="ACOC_0001053201-mRNA-1"/>
    </source>
</evidence>
<evidence type="ECO:0000256" key="1">
    <source>
        <dbReference type="ARBA" id="ARBA00023002"/>
    </source>
</evidence>
<dbReference type="GO" id="GO:0006210">
    <property type="term" value="P:thymine catabolic process"/>
    <property type="evidence" value="ECO:0007669"/>
    <property type="project" value="TreeGrafter"/>
</dbReference>
<dbReference type="AlphaFoldDB" id="A0A0R3PWJ3"/>
<dbReference type="GO" id="GO:0017113">
    <property type="term" value="F:dihydropyrimidine dehydrogenase (NADP+) activity"/>
    <property type="evidence" value="ECO:0007669"/>
    <property type="project" value="TreeGrafter"/>
</dbReference>
<evidence type="ECO:0000313" key="3">
    <source>
        <dbReference type="EMBL" id="VDM62118.1"/>
    </source>
</evidence>
<dbReference type="PANTHER" id="PTHR43073">
    <property type="entry name" value="DIHYDROPYRIMIDINE DEHYDROGENASE [NADP(+)]"/>
    <property type="match status" value="1"/>
</dbReference>
<keyword evidence="4" id="KW-1185">Reference proteome</keyword>
<dbReference type="OrthoDB" id="4327079at2759"/>
<organism evidence="5">
    <name type="scientific">Angiostrongylus costaricensis</name>
    <name type="common">Nematode worm</name>
    <dbReference type="NCBI Taxonomy" id="334426"/>
    <lineage>
        <taxon>Eukaryota</taxon>
        <taxon>Metazoa</taxon>
        <taxon>Ecdysozoa</taxon>
        <taxon>Nematoda</taxon>
        <taxon>Chromadorea</taxon>
        <taxon>Rhabditida</taxon>
        <taxon>Rhabditina</taxon>
        <taxon>Rhabditomorpha</taxon>
        <taxon>Strongyloidea</taxon>
        <taxon>Metastrongylidae</taxon>
        <taxon>Angiostrongylus</taxon>
    </lineage>
</organism>
<reference evidence="5" key="1">
    <citation type="submission" date="2017-02" db="UniProtKB">
        <authorList>
            <consortium name="WormBaseParasite"/>
        </authorList>
    </citation>
    <scope>IDENTIFICATION</scope>
</reference>
<dbReference type="GO" id="GO:0006212">
    <property type="term" value="P:uracil catabolic process"/>
    <property type="evidence" value="ECO:0007669"/>
    <property type="project" value="TreeGrafter"/>
</dbReference>
<reference evidence="3 4" key="2">
    <citation type="submission" date="2018-11" db="EMBL/GenBank/DDBJ databases">
        <authorList>
            <consortium name="Pathogen Informatics"/>
        </authorList>
    </citation>
    <scope>NUCLEOTIDE SEQUENCE [LARGE SCALE GENOMIC DNA]</scope>
    <source>
        <strain evidence="3 4">Costa Rica</strain>
    </source>
</reference>
<name>A0A0R3PWJ3_ANGCS</name>
<dbReference type="WBParaSite" id="ACOC_0001053201-mRNA-1">
    <property type="protein sequence ID" value="ACOC_0001053201-mRNA-1"/>
    <property type="gene ID" value="ACOC_0001053201"/>
</dbReference>
<dbReference type="Gene3D" id="3.30.70.20">
    <property type="match status" value="1"/>
</dbReference>
<keyword evidence="1" id="KW-0560">Oxidoreductase</keyword>
<dbReference type="STRING" id="334426.A0A0R3PWJ3"/>
<dbReference type="PROSITE" id="PS51379">
    <property type="entry name" value="4FE4S_FER_2"/>
    <property type="match status" value="1"/>
</dbReference>
<accession>A0A0R3PWJ3</accession>
<dbReference type="PROSITE" id="PS00198">
    <property type="entry name" value="4FE4S_FER_1"/>
    <property type="match status" value="1"/>
</dbReference>
<dbReference type="GO" id="GO:0005829">
    <property type="term" value="C:cytosol"/>
    <property type="evidence" value="ECO:0007669"/>
    <property type="project" value="TreeGrafter"/>
</dbReference>
<evidence type="ECO:0000259" key="2">
    <source>
        <dbReference type="PROSITE" id="PS51379"/>
    </source>
</evidence>
<dbReference type="GO" id="GO:0050661">
    <property type="term" value="F:NADP binding"/>
    <property type="evidence" value="ECO:0007669"/>
    <property type="project" value="TreeGrafter"/>
</dbReference>
<dbReference type="PANTHER" id="PTHR43073:SF2">
    <property type="entry name" value="DIHYDROPYRIMIDINE DEHYDROGENASE [NADP(+)]"/>
    <property type="match status" value="1"/>
</dbReference>
<feature type="domain" description="4Fe-4S ferredoxin-type" evidence="2">
    <location>
        <begin position="18"/>
        <end position="48"/>
    </location>
</feature>
<proteinExistence type="predicted"/>
<dbReference type="SUPFAM" id="SSF54862">
    <property type="entry name" value="4Fe-4S ferredoxins"/>
    <property type="match status" value="1"/>
</dbReference>
<dbReference type="OMA" id="DHSTHQA"/>
<dbReference type="InterPro" id="IPR017896">
    <property type="entry name" value="4Fe4S_Fe-S-bd"/>
</dbReference>
<gene>
    <name evidence="3" type="ORF">ACOC_LOCUS10533</name>
</gene>
<protein>
    <submittedName>
        <fullName evidence="5">4Fe-4S ferredoxin-type domain-containing protein</fullName>
    </submittedName>
</protein>
<dbReference type="Pfam" id="PF14697">
    <property type="entry name" value="Fer4_21"/>
    <property type="match status" value="1"/>
</dbReference>
<dbReference type="GO" id="GO:0002058">
    <property type="term" value="F:uracil binding"/>
    <property type="evidence" value="ECO:0007669"/>
    <property type="project" value="TreeGrafter"/>
</dbReference>
<sequence length="84" mass="9353">MTCNDSGYQAISFDHSTHQATVNEDACTGCTLCYSVCPIPECIQMVPRRGAWKAPNRGISPDFKLVTPDVLKLRPREKLVINEN</sequence>